<dbReference type="InterPro" id="IPR009571">
    <property type="entry name" value="SUR7/Rim9-like_fungi"/>
</dbReference>
<dbReference type="PANTHER" id="PTHR28019">
    <property type="entry name" value="CELL MEMBRANE PROTEIN YLR413W-RELATED"/>
    <property type="match status" value="1"/>
</dbReference>
<dbReference type="GO" id="GO:0051285">
    <property type="term" value="C:cell cortex of cell tip"/>
    <property type="evidence" value="ECO:0007669"/>
    <property type="project" value="TreeGrafter"/>
</dbReference>
<evidence type="ECO:0000313" key="2">
    <source>
        <dbReference type="Proteomes" id="UP000294847"/>
    </source>
</evidence>
<proteinExistence type="predicted"/>
<dbReference type="PANTHER" id="PTHR28019:SF7">
    <property type="entry name" value="SUR7 PROTEIN"/>
    <property type="match status" value="1"/>
</dbReference>
<dbReference type="Proteomes" id="UP000294847">
    <property type="component" value="Chromosome 2"/>
</dbReference>
<sequence length="339" mass="35944">MGGAVVYIGYGTTISSKRQINVGSCVMSLVHNKTTTDSTEQYPKMHALLGFLFPILLALAAFVLSLLASLAGVKAGFLPDSNIALLDTSRMGLDAVLVGNNAPSIVRRSLGMGSGKTNNENNKLINGTNDEVAKAIKDAVGLDQFYAVHAWTICSGTFVNKNDPSGGLDVRVCWPLYQINLTDLLEMDLKLSGPVRGAIREVGAAAPRIPRVIGDLFTTAYLLCIFSVLPSVIAAHFTLPRGPGGGYHRPPFWTHVLNLAAAGLAFVMLVAASAVATAGANRIARAVRDEAVWLGMRVEAGARFQGMAWTATALMGVASLYHVLAGFLTSRNRSSKSRV</sequence>
<dbReference type="GO" id="GO:0005886">
    <property type="term" value="C:plasma membrane"/>
    <property type="evidence" value="ECO:0007669"/>
    <property type="project" value="InterPro"/>
</dbReference>
<dbReference type="Pfam" id="PF06687">
    <property type="entry name" value="SUR7"/>
    <property type="match status" value="1"/>
</dbReference>
<evidence type="ECO:0000313" key="1">
    <source>
        <dbReference type="EMBL" id="QBZ56285.1"/>
    </source>
</evidence>
<dbReference type="EMBL" id="CP034205">
    <property type="protein sequence ID" value="QBZ56285.1"/>
    <property type="molecule type" value="Genomic_DNA"/>
</dbReference>
<gene>
    <name evidence="1" type="ORF">PoMZ_01191</name>
</gene>
<dbReference type="InterPro" id="IPR052413">
    <property type="entry name" value="SUR7_domain"/>
</dbReference>
<reference evidence="1 2" key="1">
    <citation type="journal article" date="2019" name="Mol. Biol. Evol.">
        <title>Blast fungal genomes show frequent chromosomal changes, gene gains and losses, and effector gene turnover.</title>
        <authorList>
            <person name="Gomez Luciano L.B."/>
            <person name="Jason Tsai I."/>
            <person name="Chuma I."/>
            <person name="Tosa Y."/>
            <person name="Chen Y.H."/>
            <person name="Li J.Y."/>
            <person name="Li M.Y."/>
            <person name="Jade Lu M.Y."/>
            <person name="Nakayashiki H."/>
            <person name="Li W.H."/>
        </authorList>
    </citation>
    <scope>NUCLEOTIDE SEQUENCE [LARGE SCALE GENOMIC DNA]</scope>
    <source>
        <strain evidence="1">MZ5-1-6</strain>
    </source>
</reference>
<dbReference type="AlphaFoldDB" id="A0A4V1C5G3"/>
<dbReference type="GO" id="GO:0031505">
    <property type="term" value="P:fungal-type cell wall organization"/>
    <property type="evidence" value="ECO:0007669"/>
    <property type="project" value="TreeGrafter"/>
</dbReference>
<name>A0A4V1C5G3_PYROR</name>
<accession>A0A4V1C5G3</accession>
<organism evidence="1 2">
    <name type="scientific">Pyricularia oryzae</name>
    <name type="common">Rice blast fungus</name>
    <name type="synonym">Magnaporthe oryzae</name>
    <dbReference type="NCBI Taxonomy" id="318829"/>
    <lineage>
        <taxon>Eukaryota</taxon>
        <taxon>Fungi</taxon>
        <taxon>Dikarya</taxon>
        <taxon>Ascomycota</taxon>
        <taxon>Pezizomycotina</taxon>
        <taxon>Sordariomycetes</taxon>
        <taxon>Sordariomycetidae</taxon>
        <taxon>Magnaporthales</taxon>
        <taxon>Pyriculariaceae</taxon>
        <taxon>Pyricularia</taxon>
    </lineage>
</organism>
<protein>
    <submittedName>
        <fullName evidence="1">Uncharacterized protein</fullName>
    </submittedName>
</protein>